<gene>
    <name evidence="5" type="ORF">niasHT_023116</name>
</gene>
<evidence type="ECO:0000313" key="5">
    <source>
        <dbReference type="EMBL" id="KAL3101596.1"/>
    </source>
</evidence>
<feature type="domain" description="PPPDE" evidence="4">
    <location>
        <begin position="281"/>
        <end position="384"/>
    </location>
</feature>
<dbReference type="GO" id="GO:0008233">
    <property type="term" value="F:peptidase activity"/>
    <property type="evidence" value="ECO:0007669"/>
    <property type="project" value="UniProtKB-KW"/>
</dbReference>
<dbReference type="Pfam" id="PF05903">
    <property type="entry name" value="Peptidase_C97"/>
    <property type="match status" value="1"/>
</dbReference>
<keyword evidence="6" id="KW-1185">Reference proteome</keyword>
<evidence type="ECO:0000256" key="1">
    <source>
        <dbReference type="ARBA" id="ARBA00008140"/>
    </source>
</evidence>
<organism evidence="5 6">
    <name type="scientific">Heterodera trifolii</name>
    <dbReference type="NCBI Taxonomy" id="157864"/>
    <lineage>
        <taxon>Eukaryota</taxon>
        <taxon>Metazoa</taxon>
        <taxon>Ecdysozoa</taxon>
        <taxon>Nematoda</taxon>
        <taxon>Chromadorea</taxon>
        <taxon>Rhabditida</taxon>
        <taxon>Tylenchina</taxon>
        <taxon>Tylenchomorpha</taxon>
        <taxon>Tylenchoidea</taxon>
        <taxon>Heteroderidae</taxon>
        <taxon>Heteroderinae</taxon>
        <taxon>Heterodera</taxon>
    </lineage>
</organism>
<dbReference type="Gene3D" id="3.90.1720.30">
    <property type="entry name" value="PPPDE domains"/>
    <property type="match status" value="1"/>
</dbReference>
<dbReference type="GO" id="GO:0006508">
    <property type="term" value="P:proteolysis"/>
    <property type="evidence" value="ECO:0007669"/>
    <property type="project" value="UniProtKB-KW"/>
</dbReference>
<protein>
    <recommendedName>
        <fullName evidence="4">PPPDE domain-containing protein</fullName>
    </recommendedName>
</protein>
<dbReference type="InterPro" id="IPR042266">
    <property type="entry name" value="PPPDE_sf"/>
</dbReference>
<comment type="caution">
    <text evidence="5">The sequence shown here is derived from an EMBL/GenBank/DDBJ whole genome shotgun (WGS) entry which is preliminary data.</text>
</comment>
<name>A0ABD2KFB8_9BILA</name>
<evidence type="ECO:0000256" key="3">
    <source>
        <dbReference type="ARBA" id="ARBA00022801"/>
    </source>
</evidence>
<sequence>MNGRLFDLLTVNCEIHVELSLTQIGQFVFAIRQEFFTQIAEHGTPTESSNPKEHWTKKFRHELANIGKEFGVSELINEQKRRISLIRHYIAKKCNEYCENLNFDEKQCREMESQIKARLTVRELIDMARKLVKHKLMKPFFVAEPNFMTKFKMYIWWYRFRYRVDSAVTFEGSVRKSEFRLGIVQYYYEVQETFQGQIEKVDNELAWLKEAIDKLDTIPYNVTVKPHTTDDEQYNFDPFNENEMSQETITALVTQPKDKVPIYIVLERFPIRLKIGAIAEAMGIQHHALKVYGIEFHFGNQDGALIADKIRRRSDPERGIKLIEIGTTKKSIWEIQKIFDQLSDFYMENGKYTEAKFGMFKYDVIKHNCIHFVRIFAEKLIGEERLAKASDGFISEEIK</sequence>
<evidence type="ECO:0000259" key="4">
    <source>
        <dbReference type="Pfam" id="PF05903"/>
    </source>
</evidence>
<dbReference type="AlphaFoldDB" id="A0ABD2KFB8"/>
<dbReference type="InterPro" id="IPR008580">
    <property type="entry name" value="PPPDE_dom"/>
</dbReference>
<accession>A0ABD2KFB8</accession>
<keyword evidence="2" id="KW-0645">Protease</keyword>
<comment type="similarity">
    <text evidence="1">Belongs to the DeSI family.</text>
</comment>
<evidence type="ECO:0000313" key="6">
    <source>
        <dbReference type="Proteomes" id="UP001620626"/>
    </source>
</evidence>
<evidence type="ECO:0000256" key="2">
    <source>
        <dbReference type="ARBA" id="ARBA00022670"/>
    </source>
</evidence>
<keyword evidence="3" id="KW-0378">Hydrolase</keyword>
<dbReference type="EMBL" id="JBICBT010000775">
    <property type="protein sequence ID" value="KAL3101596.1"/>
    <property type="molecule type" value="Genomic_DNA"/>
</dbReference>
<dbReference type="Proteomes" id="UP001620626">
    <property type="component" value="Unassembled WGS sequence"/>
</dbReference>
<proteinExistence type="inferred from homology"/>
<reference evidence="5 6" key="1">
    <citation type="submission" date="2024-10" db="EMBL/GenBank/DDBJ databases">
        <authorList>
            <person name="Kim D."/>
        </authorList>
    </citation>
    <scope>NUCLEOTIDE SEQUENCE [LARGE SCALE GENOMIC DNA]</scope>
    <source>
        <strain evidence="5">BH-2024</strain>
    </source>
</reference>